<gene>
    <name evidence="2" type="ORF">PHLGIDRAFT_114413</name>
</gene>
<dbReference type="Proteomes" id="UP000053257">
    <property type="component" value="Unassembled WGS sequence"/>
</dbReference>
<protein>
    <submittedName>
        <fullName evidence="2">Uncharacterized protein</fullName>
    </submittedName>
</protein>
<feature type="compositionally biased region" description="Basic and acidic residues" evidence="1">
    <location>
        <begin position="41"/>
        <end position="53"/>
    </location>
</feature>
<feature type="compositionally biased region" description="Low complexity" evidence="1">
    <location>
        <begin position="264"/>
        <end position="283"/>
    </location>
</feature>
<accession>A0A0C3P184</accession>
<feature type="compositionally biased region" description="Low complexity" evidence="1">
    <location>
        <begin position="136"/>
        <end position="161"/>
    </location>
</feature>
<feature type="compositionally biased region" description="Low complexity" evidence="1">
    <location>
        <begin position="171"/>
        <end position="182"/>
    </location>
</feature>
<dbReference type="EMBL" id="KN840445">
    <property type="protein sequence ID" value="KIP11564.1"/>
    <property type="molecule type" value="Genomic_DNA"/>
</dbReference>
<reference evidence="2 3" key="1">
    <citation type="journal article" date="2014" name="PLoS Genet.">
        <title>Analysis of the Phlebiopsis gigantea genome, transcriptome and secretome provides insight into its pioneer colonization strategies of wood.</title>
        <authorList>
            <person name="Hori C."/>
            <person name="Ishida T."/>
            <person name="Igarashi K."/>
            <person name="Samejima M."/>
            <person name="Suzuki H."/>
            <person name="Master E."/>
            <person name="Ferreira P."/>
            <person name="Ruiz-Duenas F.J."/>
            <person name="Held B."/>
            <person name="Canessa P."/>
            <person name="Larrondo L.F."/>
            <person name="Schmoll M."/>
            <person name="Druzhinina I.S."/>
            <person name="Kubicek C.P."/>
            <person name="Gaskell J.A."/>
            <person name="Kersten P."/>
            <person name="St John F."/>
            <person name="Glasner J."/>
            <person name="Sabat G."/>
            <person name="Splinter BonDurant S."/>
            <person name="Syed K."/>
            <person name="Yadav J."/>
            <person name="Mgbeahuruike A.C."/>
            <person name="Kovalchuk A."/>
            <person name="Asiegbu F.O."/>
            <person name="Lackner G."/>
            <person name="Hoffmeister D."/>
            <person name="Rencoret J."/>
            <person name="Gutierrez A."/>
            <person name="Sun H."/>
            <person name="Lindquist E."/>
            <person name="Barry K."/>
            <person name="Riley R."/>
            <person name="Grigoriev I.V."/>
            <person name="Henrissat B."/>
            <person name="Kues U."/>
            <person name="Berka R.M."/>
            <person name="Martinez A.T."/>
            <person name="Covert S.F."/>
            <person name="Blanchette R.A."/>
            <person name="Cullen D."/>
        </authorList>
    </citation>
    <scope>NUCLEOTIDE SEQUENCE [LARGE SCALE GENOMIC DNA]</scope>
    <source>
        <strain evidence="2 3">11061_1 CR5-6</strain>
    </source>
</reference>
<name>A0A0C3P184_PHLG1</name>
<feature type="compositionally biased region" description="Basic and acidic residues" evidence="1">
    <location>
        <begin position="234"/>
        <end position="253"/>
    </location>
</feature>
<organism evidence="2 3">
    <name type="scientific">Phlebiopsis gigantea (strain 11061_1 CR5-6)</name>
    <name type="common">White-rot fungus</name>
    <name type="synonym">Peniophora gigantea</name>
    <dbReference type="NCBI Taxonomy" id="745531"/>
    <lineage>
        <taxon>Eukaryota</taxon>
        <taxon>Fungi</taxon>
        <taxon>Dikarya</taxon>
        <taxon>Basidiomycota</taxon>
        <taxon>Agaricomycotina</taxon>
        <taxon>Agaricomycetes</taxon>
        <taxon>Polyporales</taxon>
        <taxon>Phanerochaetaceae</taxon>
        <taxon>Phlebiopsis</taxon>
    </lineage>
</organism>
<dbReference type="OrthoDB" id="2803445at2759"/>
<feature type="compositionally biased region" description="Low complexity" evidence="1">
    <location>
        <begin position="57"/>
        <end position="70"/>
    </location>
</feature>
<proteinExistence type="predicted"/>
<evidence type="ECO:0000313" key="2">
    <source>
        <dbReference type="EMBL" id="KIP11564.1"/>
    </source>
</evidence>
<dbReference type="HOGENOM" id="CLU_983896_0_0_1"/>
<evidence type="ECO:0000256" key="1">
    <source>
        <dbReference type="SAM" id="MobiDB-lite"/>
    </source>
</evidence>
<feature type="region of interest" description="Disordered" evidence="1">
    <location>
        <begin position="25"/>
        <end position="93"/>
    </location>
</feature>
<feature type="region of interest" description="Disordered" evidence="1">
    <location>
        <begin position="136"/>
        <end position="190"/>
    </location>
</feature>
<evidence type="ECO:0000313" key="3">
    <source>
        <dbReference type="Proteomes" id="UP000053257"/>
    </source>
</evidence>
<sequence>MSKALPVPVLGPLTLGAIAPTAVPNINAPSAPGVPQRRSHRDTVNIHPREYHSADFAAAPNTTAPAAPVASKRTLFDRRTPKSHSKKPASDLVLRKLHDDDAPSAAPGSPQAAAGTLANALKSVGAVPKQVSPVANAAPASVPDTPLTAADTSAAEAAAQNEAKHAPAPPVNEVEPVPGANPDAYPHADGYKYAAAPAPVKRHSLVLDTDPIVPPADTTGKDPSMGVFNLDSNQKPEDVPKENPEKDAKKVADETPAGDVPKNVEPAAGAPVDAAPVPEASTV</sequence>
<feature type="region of interest" description="Disordered" evidence="1">
    <location>
        <begin position="206"/>
        <end position="283"/>
    </location>
</feature>
<dbReference type="AlphaFoldDB" id="A0A0C3P184"/>
<keyword evidence="3" id="KW-1185">Reference proteome</keyword>